<dbReference type="Proteomes" id="UP001066276">
    <property type="component" value="Chromosome 1_1"/>
</dbReference>
<accession>A0AAV7WMD0</accession>
<reference evidence="2" key="1">
    <citation type="journal article" date="2022" name="bioRxiv">
        <title>Sequencing and chromosome-scale assembly of the giantPleurodeles waltlgenome.</title>
        <authorList>
            <person name="Brown T."/>
            <person name="Elewa A."/>
            <person name="Iarovenko S."/>
            <person name="Subramanian E."/>
            <person name="Araus A.J."/>
            <person name="Petzold A."/>
            <person name="Susuki M."/>
            <person name="Suzuki K.-i.T."/>
            <person name="Hayashi T."/>
            <person name="Toyoda A."/>
            <person name="Oliveira C."/>
            <person name="Osipova E."/>
            <person name="Leigh N.D."/>
            <person name="Simon A."/>
            <person name="Yun M.H."/>
        </authorList>
    </citation>
    <scope>NUCLEOTIDE SEQUENCE</scope>
    <source>
        <strain evidence="2">20211129_DDA</strain>
        <tissue evidence="2">Liver</tissue>
    </source>
</reference>
<protein>
    <recommendedName>
        <fullName evidence="4">LSM domain-containing protein</fullName>
    </recommendedName>
</protein>
<comment type="caution">
    <text evidence="2">The sequence shown here is derived from an EMBL/GenBank/DDBJ whole genome shotgun (WGS) entry which is preliminary data.</text>
</comment>
<keyword evidence="3" id="KW-1185">Reference proteome</keyword>
<dbReference type="EMBL" id="JANPWB010000001">
    <property type="protein sequence ID" value="KAJ1213144.1"/>
    <property type="molecule type" value="Genomic_DNA"/>
</dbReference>
<evidence type="ECO:0008006" key="4">
    <source>
        <dbReference type="Google" id="ProtNLM"/>
    </source>
</evidence>
<evidence type="ECO:0000256" key="1">
    <source>
        <dbReference type="SAM" id="MobiDB-lite"/>
    </source>
</evidence>
<name>A0AAV7WMD0_PLEWA</name>
<evidence type="ECO:0000313" key="2">
    <source>
        <dbReference type="EMBL" id="KAJ1213144.1"/>
    </source>
</evidence>
<organism evidence="2 3">
    <name type="scientific">Pleurodeles waltl</name>
    <name type="common">Iberian ribbed newt</name>
    <dbReference type="NCBI Taxonomy" id="8319"/>
    <lineage>
        <taxon>Eukaryota</taxon>
        <taxon>Metazoa</taxon>
        <taxon>Chordata</taxon>
        <taxon>Craniata</taxon>
        <taxon>Vertebrata</taxon>
        <taxon>Euteleostomi</taxon>
        <taxon>Amphibia</taxon>
        <taxon>Batrachia</taxon>
        <taxon>Caudata</taxon>
        <taxon>Salamandroidea</taxon>
        <taxon>Salamandridae</taxon>
        <taxon>Pleurodelinae</taxon>
        <taxon>Pleurodeles</taxon>
    </lineage>
</organism>
<feature type="region of interest" description="Disordered" evidence="1">
    <location>
        <begin position="139"/>
        <end position="159"/>
    </location>
</feature>
<feature type="compositionally biased region" description="Basic and acidic residues" evidence="1">
    <location>
        <begin position="150"/>
        <end position="159"/>
    </location>
</feature>
<proteinExistence type="predicted"/>
<sequence length="188" mass="20791">MARDAANADGPSARDMEPPTTLELKQLILEGNRVIRVKIDGVVITVPLLCQDMDKMRDREKELGTKANDTEETLGAHVQQLGDQEHSYKCRSPNYQIWKIDHDVIMFVTGSARRDRDSANGTIPVDLAADRPAAIRGPRGCTARQGSQDTRQETVAEGTTKTDYDQNAEVQGQIENPHCGFHARHSGI</sequence>
<evidence type="ECO:0000313" key="3">
    <source>
        <dbReference type="Proteomes" id="UP001066276"/>
    </source>
</evidence>
<dbReference type="AlphaFoldDB" id="A0AAV7WMD0"/>
<gene>
    <name evidence="2" type="ORF">NDU88_000783</name>
</gene>